<evidence type="ECO:0000256" key="1">
    <source>
        <dbReference type="ARBA" id="ARBA00000474"/>
    </source>
</evidence>
<dbReference type="PATRIC" id="fig|693216.3.peg.113"/>
<name>C9Y4I7_CROTZ</name>
<evidence type="ECO:0000313" key="16">
    <source>
        <dbReference type="Proteomes" id="UP000002069"/>
    </source>
</evidence>
<dbReference type="InterPro" id="IPR013785">
    <property type="entry name" value="Aldolase_TIM"/>
</dbReference>
<evidence type="ECO:0000313" key="15">
    <source>
        <dbReference type="EMBL" id="CBA26834.1"/>
    </source>
</evidence>
<comment type="subunit">
    <text evidence="5 13 14">Homodimer.</text>
</comment>
<keyword evidence="11 13" id="KW-0413">Isomerase</keyword>
<evidence type="ECO:0000256" key="13">
    <source>
        <dbReference type="HAMAP-Rule" id="MF_00147"/>
    </source>
</evidence>
<dbReference type="EMBL" id="FN543093">
    <property type="protein sequence ID" value="CBA26834.1"/>
    <property type="molecule type" value="Genomic_DNA"/>
</dbReference>
<dbReference type="AlphaFoldDB" id="C9Y4I7"/>
<sequence length="267" mass="28219">MFLNSLSAWRMKMRHPLVMGNWKLNGSRHMVNELVANLRKELAGVSGCDVAIAPPAMYLDLAKQAAAGSHIILGAQNVDVNLSGAFTGETSAEMLKDIGAKYIIIGHSERRTYHAESDELIAKKFAVLKAQGLVPVLCIGETEAENEAGKTEEVCARQLDAVLKTQGAAAFEGVVIAYEPVWAIGTGKSATPAQAQAVHKFIRDHIAKADAKVAEQVIIQYGGSVNAANAAELFTQPDIDGALVGGASLKADAFAVIVKAAEEAKKA</sequence>
<dbReference type="UniPathway" id="UPA00138"/>
<evidence type="ECO:0000256" key="4">
    <source>
        <dbReference type="ARBA" id="ARBA00007422"/>
    </source>
</evidence>
<dbReference type="PANTHER" id="PTHR21139:SF42">
    <property type="entry name" value="TRIOSEPHOSPHATE ISOMERASE"/>
    <property type="match status" value="1"/>
</dbReference>
<dbReference type="PROSITE" id="PS00171">
    <property type="entry name" value="TIM_1"/>
    <property type="match status" value="1"/>
</dbReference>
<dbReference type="FunFam" id="3.20.20.70:FF:000020">
    <property type="entry name" value="Triosephosphate isomerase"/>
    <property type="match status" value="1"/>
</dbReference>
<evidence type="ECO:0000256" key="8">
    <source>
        <dbReference type="ARBA" id="ARBA00022432"/>
    </source>
</evidence>
<dbReference type="Proteomes" id="UP000002069">
    <property type="component" value="Chromosome"/>
</dbReference>
<dbReference type="InterPro" id="IPR000652">
    <property type="entry name" value="Triosephosphate_isomerase"/>
</dbReference>
<comment type="pathway">
    <text evidence="2 13 14">Carbohydrate biosynthesis; gluconeogenesis.</text>
</comment>
<dbReference type="NCBIfam" id="TIGR00419">
    <property type="entry name" value="tim"/>
    <property type="match status" value="1"/>
</dbReference>
<dbReference type="PANTHER" id="PTHR21139">
    <property type="entry name" value="TRIOSEPHOSPHATE ISOMERASE"/>
    <property type="match status" value="1"/>
</dbReference>
<feature type="active site" description="Electrophile" evidence="13">
    <location>
        <position position="107"/>
    </location>
</feature>
<evidence type="ECO:0000256" key="10">
    <source>
        <dbReference type="ARBA" id="ARBA00023152"/>
    </source>
</evidence>
<dbReference type="GO" id="GO:0006096">
    <property type="term" value="P:glycolytic process"/>
    <property type="evidence" value="ECO:0007669"/>
    <property type="project" value="UniProtKB-UniRule"/>
</dbReference>
<accession>C9Y4I7</accession>
<dbReference type="Pfam" id="PF00121">
    <property type="entry name" value="TIM"/>
    <property type="match status" value="1"/>
</dbReference>
<comment type="pathway">
    <text evidence="13 14">Carbohydrate degradation; glycolysis; D-glyceraldehyde 3-phosphate from glycerone phosphate: step 1/1.</text>
</comment>
<evidence type="ECO:0000256" key="2">
    <source>
        <dbReference type="ARBA" id="ARBA00004742"/>
    </source>
</evidence>
<reference evidence="15 16" key="1">
    <citation type="journal article" date="2010" name="J. Bacteriol.">
        <title>Complete Genome Sequence of Cronobacter turicensis LMG 23827, a foodborne pathogen causing deaths in neonates.</title>
        <authorList>
            <person name="Stephan R."/>
            <person name="Lehner A."/>
            <person name="Tischler P."/>
            <person name="Rattei T."/>
        </authorList>
    </citation>
    <scope>NUCLEOTIDE SEQUENCE [LARGE SCALE GENOMIC DNA]</scope>
    <source>
        <strain evidence="16">DSM 18703 / CCUG 55852 / LMG 23827 / z3032</strain>
    </source>
</reference>
<evidence type="ECO:0000256" key="7">
    <source>
        <dbReference type="ARBA" id="ARBA00019397"/>
    </source>
</evidence>
<dbReference type="UniPathway" id="UPA00109">
    <property type="reaction ID" value="UER00189"/>
</dbReference>
<evidence type="ECO:0000256" key="9">
    <source>
        <dbReference type="ARBA" id="ARBA00022490"/>
    </source>
</evidence>
<comment type="similarity">
    <text evidence="4 13 14">Belongs to the triosephosphate isomerase family.</text>
</comment>
<feature type="active site" description="Proton acceptor" evidence="13">
    <location>
        <position position="179"/>
    </location>
</feature>
<dbReference type="GO" id="GO:0019563">
    <property type="term" value="P:glycerol catabolic process"/>
    <property type="evidence" value="ECO:0007669"/>
    <property type="project" value="TreeGrafter"/>
</dbReference>
<dbReference type="GO" id="GO:0006094">
    <property type="term" value="P:gluconeogenesis"/>
    <property type="evidence" value="ECO:0007669"/>
    <property type="project" value="UniProtKB-UniRule"/>
</dbReference>
<dbReference type="InterPro" id="IPR022896">
    <property type="entry name" value="TrioseP_Isoase_bac/euk"/>
</dbReference>
<evidence type="ECO:0000256" key="5">
    <source>
        <dbReference type="ARBA" id="ARBA00011738"/>
    </source>
</evidence>
<feature type="binding site" evidence="13">
    <location>
        <position position="185"/>
    </location>
    <ligand>
        <name>substrate</name>
    </ligand>
</feature>
<evidence type="ECO:0000256" key="14">
    <source>
        <dbReference type="RuleBase" id="RU363013"/>
    </source>
</evidence>
<reference evidence="16" key="2">
    <citation type="journal article" date="2011" name="J. Bacteriol.">
        <title>Complete genome sequence of Cronobacter turicensis LMG 23827, a food-borne pathogen causing deaths in neonates.</title>
        <authorList>
            <person name="Stephan R."/>
            <person name="Lehner A."/>
            <person name="Tischler P."/>
            <person name="Rattei T."/>
        </authorList>
    </citation>
    <scope>NUCLEOTIDE SEQUENCE [LARGE SCALE GENOMIC DNA]</scope>
    <source>
        <strain evidence="16">DSM 18703 / CCUG 55852 / LMG 23827 / z3032</strain>
    </source>
</reference>
<evidence type="ECO:0000256" key="6">
    <source>
        <dbReference type="ARBA" id="ARBA00011940"/>
    </source>
</evidence>
<evidence type="ECO:0000256" key="12">
    <source>
        <dbReference type="ARBA" id="ARBA00055680"/>
    </source>
</evidence>
<dbReference type="InterPro" id="IPR035990">
    <property type="entry name" value="TIM_sf"/>
</dbReference>
<dbReference type="InterPro" id="IPR020861">
    <property type="entry name" value="Triosephosphate_isomerase_AS"/>
</dbReference>
<comment type="function">
    <text evidence="12 13">Involved in the gluconeogenesis. Catalyzes stereospecifically the conversion of dihydroxyacetone phosphate (DHAP) to D-glyceraldehyde-3-phosphate (G3P).</text>
</comment>
<keyword evidence="9 13" id="KW-0963">Cytoplasm</keyword>
<evidence type="ECO:0000256" key="11">
    <source>
        <dbReference type="ARBA" id="ARBA00023235"/>
    </source>
</evidence>
<dbReference type="PROSITE" id="PS51440">
    <property type="entry name" value="TIM_2"/>
    <property type="match status" value="1"/>
</dbReference>
<dbReference type="GO" id="GO:0004807">
    <property type="term" value="F:triose-phosphate isomerase activity"/>
    <property type="evidence" value="ECO:0007669"/>
    <property type="project" value="UniProtKB-UniRule"/>
</dbReference>
<dbReference type="SUPFAM" id="SSF51351">
    <property type="entry name" value="Triosephosphate isomerase (TIM)"/>
    <property type="match status" value="1"/>
</dbReference>
<dbReference type="Gene3D" id="3.20.20.70">
    <property type="entry name" value="Aldolase class I"/>
    <property type="match status" value="1"/>
</dbReference>
<protein>
    <recommendedName>
        <fullName evidence="7 13">Triosephosphate isomerase</fullName>
        <shortName evidence="13">TIM</shortName>
        <shortName evidence="13">TPI</shortName>
        <ecNumber evidence="6 13">5.3.1.1</ecNumber>
    </recommendedName>
    <alternativeName>
        <fullName evidence="13">Triose-phosphate isomerase</fullName>
    </alternativeName>
</protein>
<dbReference type="GO" id="GO:0046166">
    <property type="term" value="P:glyceraldehyde-3-phosphate biosynthetic process"/>
    <property type="evidence" value="ECO:0007669"/>
    <property type="project" value="TreeGrafter"/>
</dbReference>
<gene>
    <name evidence="13 15" type="primary">tpiA</name>
    <name evidence="15" type="ordered locus">Ctu_01220</name>
</gene>
<comment type="pathway">
    <text evidence="3">Carbohydrate metabolism; erythritol degradation.</text>
</comment>
<dbReference type="HAMAP" id="MF_00147_B">
    <property type="entry name" value="TIM_B"/>
    <property type="match status" value="1"/>
</dbReference>
<comment type="subcellular location">
    <subcellularLocation>
        <location evidence="13 14">Cytoplasm</location>
    </subcellularLocation>
</comment>
<dbReference type="KEGG" id="ctu:CTU_01220"/>
<keyword evidence="10 13" id="KW-0324">Glycolysis</keyword>
<dbReference type="HOGENOM" id="CLU_024251_2_1_6"/>
<proteinExistence type="inferred from homology"/>
<evidence type="ECO:0000256" key="3">
    <source>
        <dbReference type="ARBA" id="ARBA00004939"/>
    </source>
</evidence>
<keyword evidence="16" id="KW-1185">Reference proteome</keyword>
<feature type="binding site" evidence="13">
    <location>
        <position position="224"/>
    </location>
    <ligand>
        <name>substrate</name>
    </ligand>
</feature>
<comment type="catalytic activity">
    <reaction evidence="1 13 14">
        <text>D-glyceraldehyde 3-phosphate = dihydroxyacetone phosphate</text>
        <dbReference type="Rhea" id="RHEA:18585"/>
        <dbReference type="ChEBI" id="CHEBI:57642"/>
        <dbReference type="ChEBI" id="CHEBI:59776"/>
        <dbReference type="EC" id="5.3.1.1"/>
    </reaction>
</comment>
<dbReference type="EC" id="5.3.1.1" evidence="6 13"/>
<feature type="binding site" evidence="13">
    <location>
        <begin position="21"/>
        <end position="23"/>
    </location>
    <ligand>
        <name>substrate</name>
    </ligand>
</feature>
<organism evidence="15 16">
    <name type="scientific">Cronobacter turicensis (strain DSM 18703 / CCUG 55852 / LMG 23827 / z3032)</name>
    <dbReference type="NCBI Taxonomy" id="693216"/>
    <lineage>
        <taxon>Bacteria</taxon>
        <taxon>Pseudomonadati</taxon>
        <taxon>Pseudomonadota</taxon>
        <taxon>Gammaproteobacteria</taxon>
        <taxon>Enterobacterales</taxon>
        <taxon>Enterobacteriaceae</taxon>
        <taxon>Cronobacter</taxon>
    </lineage>
</organism>
<feature type="binding site" evidence="13">
    <location>
        <begin position="245"/>
        <end position="246"/>
    </location>
    <ligand>
        <name>substrate</name>
    </ligand>
</feature>
<keyword evidence="8 13" id="KW-0312">Gluconeogenesis</keyword>
<dbReference type="GO" id="GO:0005829">
    <property type="term" value="C:cytosol"/>
    <property type="evidence" value="ECO:0007669"/>
    <property type="project" value="TreeGrafter"/>
</dbReference>
<dbReference type="CDD" id="cd00311">
    <property type="entry name" value="TIM"/>
    <property type="match status" value="1"/>
</dbReference>